<dbReference type="EMBL" id="MVII01000043">
    <property type="protein sequence ID" value="ORB48966.1"/>
    <property type="molecule type" value="Genomic_DNA"/>
</dbReference>
<evidence type="ECO:0000313" key="2">
    <source>
        <dbReference type="Proteomes" id="UP000192434"/>
    </source>
</evidence>
<evidence type="ECO:0000313" key="1">
    <source>
        <dbReference type="EMBL" id="ORB48966.1"/>
    </source>
</evidence>
<gene>
    <name evidence="1" type="ORF">BST43_24100</name>
</gene>
<comment type="caution">
    <text evidence="1">The sequence shown here is derived from an EMBL/GenBank/DDBJ whole genome shotgun (WGS) entry which is preliminary data.</text>
</comment>
<protein>
    <submittedName>
        <fullName evidence="1">Uncharacterized protein</fullName>
    </submittedName>
</protein>
<dbReference type="Proteomes" id="UP000192434">
    <property type="component" value="Unassembled WGS sequence"/>
</dbReference>
<accession>A0A1X0ILS5</accession>
<dbReference type="AlphaFoldDB" id="A0A1X0ILS5"/>
<name>A0A1X0ILS5_9MYCO</name>
<dbReference type="RefSeq" id="WP_083019633.1">
    <property type="nucleotide sequence ID" value="NZ_MVII01000043.1"/>
</dbReference>
<reference evidence="1 2" key="1">
    <citation type="submission" date="2016-12" db="EMBL/GenBank/DDBJ databases">
        <title>The new phylogeny of genus Mycobacterium.</title>
        <authorList>
            <person name="Tortoli E."/>
            <person name="Trovato A."/>
            <person name="Cirillo D.M."/>
        </authorList>
    </citation>
    <scope>NUCLEOTIDE SEQUENCE [LARGE SCALE GENOMIC DNA]</scope>
    <source>
        <strain evidence="1 2">CCUG 66554</strain>
    </source>
</reference>
<proteinExistence type="predicted"/>
<dbReference type="OrthoDB" id="4505613at2"/>
<organism evidence="1 2">
    <name type="scientific">Mycobacteroides saopaulense</name>
    <dbReference type="NCBI Taxonomy" id="1578165"/>
    <lineage>
        <taxon>Bacteria</taxon>
        <taxon>Bacillati</taxon>
        <taxon>Actinomycetota</taxon>
        <taxon>Actinomycetes</taxon>
        <taxon>Mycobacteriales</taxon>
        <taxon>Mycobacteriaceae</taxon>
        <taxon>Mycobacteroides</taxon>
    </lineage>
</organism>
<sequence length="439" mass="48287">MDAREAIDAVTHHIRAAGLDYPTAGLAADRFEAGWSVYAPVQVDTSDPMAFLDMPVGRAVFLIGDSGRIEQVSSSTPPQVARRRFAEQERTFAQRAAVTAESGIAIPKSQEGMRYFVTSDETTGHPLFVVRIDDHGGVQVYSLAGPGWVDAPEQGIRDDVIAQRGWVALADDEVEPMLARLHVEPGYWLTVTSSDEEPKLLVRSLDGRTLEGYAVSSARWESMGYPPNPSLNDPSRWQPVAADDVAQVQGWLHSVWDVKEAAAFDARAPELVDTELTEAAVREGIVRYIIEILKLLPDGLVVGFQPPGGGSIGSCGSGPMGPRGSWNFQVGYRVWGFPQGANYQVFDAFKRLFDSWGWSYRYEERRGGRHLDARTSADDKVAYHVTVSTYAHGGVSMRWTSPYYPAEYADTETTGMRVPSAITKDGIQSWKPPVYPGRT</sequence>